<protein>
    <submittedName>
        <fullName evidence="1">Uncharacterized protein</fullName>
    </submittedName>
</protein>
<organism evidence="1 2">
    <name type="scientific">Aphis glycines</name>
    <name type="common">Soybean aphid</name>
    <dbReference type="NCBI Taxonomy" id="307491"/>
    <lineage>
        <taxon>Eukaryota</taxon>
        <taxon>Metazoa</taxon>
        <taxon>Ecdysozoa</taxon>
        <taxon>Arthropoda</taxon>
        <taxon>Hexapoda</taxon>
        <taxon>Insecta</taxon>
        <taxon>Pterygota</taxon>
        <taxon>Neoptera</taxon>
        <taxon>Paraneoptera</taxon>
        <taxon>Hemiptera</taxon>
        <taxon>Sternorrhyncha</taxon>
        <taxon>Aphidomorpha</taxon>
        <taxon>Aphidoidea</taxon>
        <taxon>Aphididae</taxon>
        <taxon>Aphidini</taxon>
        <taxon>Aphis</taxon>
        <taxon>Aphis</taxon>
    </lineage>
</organism>
<evidence type="ECO:0000313" key="2">
    <source>
        <dbReference type="Proteomes" id="UP000475862"/>
    </source>
</evidence>
<accession>A0A6G0TJB6</accession>
<comment type="caution">
    <text evidence="1">The sequence shown here is derived from an EMBL/GenBank/DDBJ whole genome shotgun (WGS) entry which is preliminary data.</text>
</comment>
<reference evidence="1 2" key="1">
    <citation type="submission" date="2019-08" db="EMBL/GenBank/DDBJ databases">
        <title>The genome of the soybean aphid Biotype 1, its phylome, world population structure and adaptation to the North American continent.</title>
        <authorList>
            <person name="Giordano R."/>
            <person name="Donthu R.K."/>
            <person name="Hernandez A.G."/>
            <person name="Wright C.L."/>
            <person name="Zimin A.V."/>
        </authorList>
    </citation>
    <scope>NUCLEOTIDE SEQUENCE [LARGE SCALE GENOMIC DNA]</scope>
    <source>
        <tissue evidence="1">Whole aphids</tissue>
    </source>
</reference>
<gene>
    <name evidence="1" type="ORF">AGLY_009136</name>
</gene>
<proteinExistence type="predicted"/>
<name>A0A6G0TJB6_APHGL</name>
<dbReference type="Proteomes" id="UP000475862">
    <property type="component" value="Unassembled WGS sequence"/>
</dbReference>
<dbReference type="AlphaFoldDB" id="A0A6G0TJB6"/>
<keyword evidence="2" id="KW-1185">Reference proteome</keyword>
<dbReference type="EMBL" id="VYZN01000034">
    <property type="protein sequence ID" value="KAE9533498.1"/>
    <property type="molecule type" value="Genomic_DNA"/>
</dbReference>
<sequence>MNNIPNLAVCTNEISHNRKTGEMGHSHKARSIFARFGVRVNLFIVTCNKGITIKYNIIFTRENKGCGGVAPTAQLCLKRTRLNTLTQITYVYFTMCLFKMKVNSFYVSTTPTVFQILNNNIICRLHQAIHRIGGQANNDLLYRRYRMDLGHGIGHYNRHLNILFERKYSPLKITGDLGQSAFKKLLIAPIAAYAAAVCMTLEIVREKLVYRNQLIIM</sequence>
<evidence type="ECO:0000313" key="1">
    <source>
        <dbReference type="EMBL" id="KAE9533498.1"/>
    </source>
</evidence>